<keyword evidence="9" id="KW-0472">Membrane</keyword>
<organism evidence="12 13">
    <name type="scientific">Phytophthora palmivora</name>
    <dbReference type="NCBI Taxonomy" id="4796"/>
    <lineage>
        <taxon>Eukaryota</taxon>
        <taxon>Sar</taxon>
        <taxon>Stramenopiles</taxon>
        <taxon>Oomycota</taxon>
        <taxon>Peronosporomycetes</taxon>
        <taxon>Peronosporales</taxon>
        <taxon>Peronosporaceae</taxon>
        <taxon>Phytophthora</taxon>
    </lineage>
</organism>
<dbReference type="Pfam" id="PF01762">
    <property type="entry name" value="Galactosyl_T"/>
    <property type="match status" value="1"/>
</dbReference>
<evidence type="ECO:0000256" key="4">
    <source>
        <dbReference type="ARBA" id="ARBA00022679"/>
    </source>
</evidence>
<dbReference type="GO" id="GO:0016758">
    <property type="term" value="F:hexosyltransferase activity"/>
    <property type="evidence" value="ECO:0007669"/>
    <property type="project" value="InterPro"/>
</dbReference>
<comment type="caution">
    <text evidence="12">The sequence shown here is derived from an EMBL/GenBank/DDBJ whole genome shotgun (WGS) entry which is preliminary data.</text>
</comment>
<evidence type="ECO:0000313" key="12">
    <source>
        <dbReference type="EMBL" id="POM67061.1"/>
    </source>
</evidence>
<feature type="domain" description="Fucosyltransferase C-terminal" evidence="11">
    <location>
        <begin position="741"/>
        <end position="880"/>
    </location>
</feature>
<evidence type="ECO:0000256" key="5">
    <source>
        <dbReference type="ARBA" id="ARBA00022692"/>
    </source>
</evidence>
<keyword evidence="4 10" id="KW-0808">Transferase</keyword>
<dbReference type="Gene3D" id="3.40.50.11660">
    <property type="entry name" value="Glycosyl transferase family 10, C-terminal domain"/>
    <property type="match status" value="1"/>
</dbReference>
<evidence type="ECO:0000256" key="10">
    <source>
        <dbReference type="RuleBase" id="RU003832"/>
    </source>
</evidence>
<dbReference type="InterPro" id="IPR038577">
    <property type="entry name" value="GT10-like_C_sf"/>
</dbReference>
<comment type="subcellular location">
    <subcellularLocation>
        <location evidence="1">Golgi apparatus membrane</location>
        <topology evidence="1">Single-pass type II membrane protein</topology>
    </subcellularLocation>
    <subcellularLocation>
        <location evidence="10">Golgi apparatus</location>
        <location evidence="10">Golgi stack membrane</location>
        <topology evidence="10">Single-pass type II membrane protein</topology>
    </subcellularLocation>
</comment>
<evidence type="ECO:0000256" key="6">
    <source>
        <dbReference type="ARBA" id="ARBA00022968"/>
    </source>
</evidence>
<dbReference type="EMBL" id="NCKW01009481">
    <property type="protein sequence ID" value="POM67061.1"/>
    <property type="molecule type" value="Genomic_DNA"/>
</dbReference>
<sequence>MAGIDNNYFLGISHDPLTNFRITDPENGAVRSLPLDVRFAIDVTTVMEFDAYYADALLCLELNKQWKTCKVLRDPSIIFQSLPEGNYTASAYITDKNDQFRCHDTEEVAFTILSPDEYELHYARLVERSREEQHFPVDVDLLHWAEDVEIRDQGDGDTVLPRSRVSSTSSPMLLIGVKTAVVTSFPRRQAIRDTWANPANLPHDVKVLFLGCEPNITSIQNEGDRRRIMEAVAKERAVYKDLLTEELECTDSYRGLSDKVLSFMHLSAAEFPKAKFVMLTDDDIYVKVDQLAEGVRNGNRSDGYFGEVWSLKFANKQKPIRDPESKYYLPEDQYPMRNLLPYASGPHYVVSMTGVRFIAKNYWRLMSMNGLEDVSSGFWLKTTQVNAQHVSDFSSVRGSMKCLDTLTSFADLSPLGIRSIHSNLVNNRSFCHGFHSVTWYRHFDMIPSLKKMLQRPTQETAHSNSLNFDLNSDENAVTPWDIQIHVTNLTFSQYLEVASIVSTSSKASIKVKYFPSVETLFSYTQRVWVQVQTLVTGDKLNSDSFGLELRTKLQQKFRSIEEAGSFNRATLELWRYNLFVADPEASPHIITHSRNAVYGSTVLECLFVSIYEHHKRPILVMSEPFASEHYQNKPDVVVFSVLDADCEPVTKAACQHLIMSYIDAYANQSDHSTTIMMIAGEPYDTEGLDERIILLSTVSGLSQKKYAYIPLASASFGERLGHSPTTLLKPAFEPMVTKERRFCAYLYARCDRPQREYMFDILNAMEPVDALGICAGSSRPPDHSYAASRYSTWYNDDAVTTFQNYKFVIAFENSGVPGYITEKLVNPFLAGSIPIYLGNSTTVSEIFNPKSFIDCGHFQKLRDCASYVVKIHKSPELYAQMRRESPIGNLTAFNEAFSWHPSISSRTLADK</sequence>
<keyword evidence="8 10" id="KW-0333">Golgi apparatus</keyword>
<accession>A0A2P4XND2</accession>
<reference evidence="12 13" key="1">
    <citation type="journal article" date="2017" name="Genome Biol. Evol.">
        <title>Phytophthora megakarya and P. palmivora, closely related causal agents of cacao black pod rot, underwent increases in genome sizes and gene numbers by different mechanisms.</title>
        <authorList>
            <person name="Ali S.S."/>
            <person name="Shao J."/>
            <person name="Lary D.J."/>
            <person name="Kronmiller B."/>
            <person name="Shen D."/>
            <person name="Strem M.D."/>
            <person name="Amoako-Attah I."/>
            <person name="Akrofi A.Y."/>
            <person name="Begoude B.A."/>
            <person name="Ten Hoopen G.M."/>
            <person name="Coulibaly K."/>
            <person name="Kebe B.I."/>
            <person name="Melnick R.L."/>
            <person name="Guiltinan M.J."/>
            <person name="Tyler B.M."/>
            <person name="Meinhardt L.W."/>
            <person name="Bailey B.A."/>
        </authorList>
    </citation>
    <scope>NUCLEOTIDE SEQUENCE [LARGE SCALE GENOMIC DNA]</scope>
    <source>
        <strain evidence="13">sbr112.9</strain>
    </source>
</reference>
<dbReference type="AlphaFoldDB" id="A0A2P4XND2"/>
<evidence type="ECO:0000256" key="8">
    <source>
        <dbReference type="ARBA" id="ARBA00023034"/>
    </source>
</evidence>
<comment type="similarity">
    <text evidence="2">Belongs to the glycosyltransferase 31 family.</text>
</comment>
<dbReference type="SUPFAM" id="SSF53756">
    <property type="entry name" value="UDP-Glycosyltransferase/glycogen phosphorylase"/>
    <property type="match status" value="1"/>
</dbReference>
<dbReference type="InterPro" id="IPR002659">
    <property type="entry name" value="Glyco_trans_31"/>
</dbReference>
<evidence type="ECO:0000256" key="3">
    <source>
        <dbReference type="ARBA" id="ARBA00022676"/>
    </source>
</evidence>
<dbReference type="EC" id="2.4.1.-" evidence="10"/>
<keyword evidence="3 10" id="KW-0328">Glycosyltransferase</keyword>
<dbReference type="Gene3D" id="3.90.550.50">
    <property type="match status" value="1"/>
</dbReference>
<keyword evidence="13" id="KW-1185">Reference proteome</keyword>
<dbReference type="InterPro" id="IPR055270">
    <property type="entry name" value="Glyco_tran_10_C"/>
</dbReference>
<gene>
    <name evidence="12" type="ORF">PHPALM_16990</name>
</gene>
<evidence type="ECO:0000256" key="9">
    <source>
        <dbReference type="ARBA" id="ARBA00023136"/>
    </source>
</evidence>
<dbReference type="Pfam" id="PF00852">
    <property type="entry name" value="Glyco_transf_10"/>
    <property type="match status" value="1"/>
</dbReference>
<keyword evidence="5 10" id="KW-0812">Transmembrane</keyword>
<dbReference type="PANTHER" id="PTHR11214:SF3">
    <property type="entry name" value="BETA-1,3-GALACTOSYLTRANSFERASE 6"/>
    <property type="match status" value="1"/>
</dbReference>
<evidence type="ECO:0000256" key="7">
    <source>
        <dbReference type="ARBA" id="ARBA00022989"/>
    </source>
</evidence>
<name>A0A2P4XND2_9STRA</name>
<evidence type="ECO:0000313" key="13">
    <source>
        <dbReference type="Proteomes" id="UP000237271"/>
    </source>
</evidence>
<keyword evidence="7" id="KW-1133">Transmembrane helix</keyword>
<evidence type="ECO:0000259" key="11">
    <source>
        <dbReference type="Pfam" id="PF00852"/>
    </source>
</evidence>
<comment type="similarity">
    <text evidence="10">Belongs to the glycosyltransferase 10 family.</text>
</comment>
<proteinExistence type="inferred from homology"/>
<dbReference type="Proteomes" id="UP000237271">
    <property type="component" value="Unassembled WGS sequence"/>
</dbReference>
<dbReference type="PANTHER" id="PTHR11214">
    <property type="entry name" value="BETA-1,3-N-ACETYLGLUCOSAMINYLTRANSFERASE"/>
    <property type="match status" value="1"/>
</dbReference>
<evidence type="ECO:0000256" key="1">
    <source>
        <dbReference type="ARBA" id="ARBA00004323"/>
    </source>
</evidence>
<feature type="non-terminal residue" evidence="12">
    <location>
        <position position="911"/>
    </location>
</feature>
<dbReference type="GO" id="GO:0000139">
    <property type="term" value="C:Golgi membrane"/>
    <property type="evidence" value="ECO:0007669"/>
    <property type="project" value="UniProtKB-SubCell"/>
</dbReference>
<keyword evidence="6" id="KW-0735">Signal-anchor</keyword>
<dbReference type="UniPathway" id="UPA00378"/>
<evidence type="ECO:0000256" key="2">
    <source>
        <dbReference type="ARBA" id="ARBA00008661"/>
    </source>
</evidence>
<dbReference type="GO" id="GO:0032580">
    <property type="term" value="C:Golgi cisterna membrane"/>
    <property type="evidence" value="ECO:0007669"/>
    <property type="project" value="UniProtKB-SubCell"/>
</dbReference>
<protein>
    <recommendedName>
        <fullName evidence="10">Fucosyltransferase</fullName>
        <ecNumber evidence="10">2.4.1.-</ecNumber>
    </recommendedName>
</protein>
<dbReference type="OrthoDB" id="427096at2759"/>